<dbReference type="GO" id="GO:0009007">
    <property type="term" value="F:site-specific DNA-methyltransferase (adenine-specific) activity"/>
    <property type="evidence" value="ECO:0007669"/>
    <property type="project" value="UniProtKB-EC"/>
</dbReference>
<evidence type="ECO:0000259" key="7">
    <source>
        <dbReference type="Pfam" id="PF01555"/>
    </source>
</evidence>
<keyword evidence="4 8" id="KW-0808">Transferase</keyword>
<dbReference type="InterPro" id="IPR029063">
    <property type="entry name" value="SAM-dependent_MTases_sf"/>
</dbReference>
<dbReference type="Proteomes" id="UP000250241">
    <property type="component" value="Chromosome"/>
</dbReference>
<dbReference type="REBASE" id="162570">
    <property type="entry name" value="M.Rae11412ORF223P"/>
</dbReference>
<keyword evidence="5" id="KW-0949">S-adenosyl-L-methionine</keyword>
<organism evidence="8 9">
    <name type="scientific">Rothia aeria</name>
    <dbReference type="NCBI Taxonomy" id="172042"/>
    <lineage>
        <taxon>Bacteria</taxon>
        <taxon>Bacillati</taxon>
        <taxon>Actinomycetota</taxon>
        <taxon>Actinomycetes</taxon>
        <taxon>Micrococcales</taxon>
        <taxon>Micrococcaceae</taxon>
        <taxon>Rothia</taxon>
    </lineage>
</organism>
<dbReference type="GO" id="GO:0009307">
    <property type="term" value="P:DNA restriction-modification system"/>
    <property type="evidence" value="ECO:0007669"/>
    <property type="project" value="InterPro"/>
</dbReference>
<accession>A0A2Z5QVW5</accession>
<dbReference type="PROSITE" id="PS00092">
    <property type="entry name" value="N6_MTASE"/>
    <property type="match status" value="2"/>
</dbReference>
<dbReference type="EMBL" id="AP017895">
    <property type="protein sequence ID" value="BAV86522.1"/>
    <property type="molecule type" value="Genomic_DNA"/>
</dbReference>
<dbReference type="PRINTS" id="PR00508">
    <property type="entry name" value="S21N4MTFRASE"/>
</dbReference>
<gene>
    <name evidence="8" type="ORF">RA11412_0223</name>
</gene>
<dbReference type="InterPro" id="IPR012327">
    <property type="entry name" value="MeTrfase_D12"/>
</dbReference>
<evidence type="ECO:0000256" key="2">
    <source>
        <dbReference type="ARBA" id="ARBA00011900"/>
    </source>
</evidence>
<dbReference type="NCBIfam" id="TIGR00571">
    <property type="entry name" value="dam"/>
    <property type="match status" value="1"/>
</dbReference>
<sequence>MDVRQKLKPFTKWTGGKRQLLPELTERLPVSYNHYFEPFVGGGALFFELQPNFATINDYNTELIFCYEQIRDNPEDVIEILRIHQENNSKDYYLNIRAADRDGRLESFSEAQRAARLLYMLRVNFNGLYRVNSKNQFNVPYGRYKNPKILDEELLKNISFYLNSANITIHQGDFQDAVSKAATGDFVYFDPPYIPLNTTSDFTSYTDSGFGFREQTRLMETCRELDRKGVLFMASNSFSPSVLDLYEGFMIETVGASRMINSKATGRGKLMKLLSEIIHDVPSQQIYYQDSDTILLQGDSFRILDNIAPDCIDMIFSDPPYFLSGGGTTNSGGKRVNVDKGKWDTKISVLEKTEFNRQWISKSYHILNKNGTIWVSGTLHNIYSVGVALEEENFKILNNITWQKTNPPPNLACRTFTHSTETILWAKKNLPTARHYFNYELMKELNGNRQMKDVWQGSLTKPGEKSHGKHPTQKPEYLLERIILACTRPGDLILDPYLGSGTTGKVAKELGRKFIGIELNTDYLHITQKRIAEAPQRLF</sequence>
<protein>
    <recommendedName>
        <fullName evidence="2">site-specific DNA-methyltransferase (adenine-specific)</fullName>
        <ecNumber evidence="2">2.1.1.72</ecNumber>
    </recommendedName>
</protein>
<dbReference type="InterPro" id="IPR001091">
    <property type="entry name" value="RM_Methyltransferase"/>
</dbReference>
<dbReference type="InterPro" id="IPR002052">
    <property type="entry name" value="DNA_methylase_N6_adenine_CS"/>
</dbReference>
<dbReference type="SUPFAM" id="SSF53335">
    <property type="entry name" value="S-adenosyl-L-methionine-dependent methyltransferases"/>
    <property type="match status" value="2"/>
</dbReference>
<dbReference type="GO" id="GO:0008170">
    <property type="term" value="F:N-methyltransferase activity"/>
    <property type="evidence" value="ECO:0007669"/>
    <property type="project" value="InterPro"/>
</dbReference>
<dbReference type="InterPro" id="IPR023095">
    <property type="entry name" value="Ade_MeTrfase_dom_2"/>
</dbReference>
<dbReference type="GO" id="GO:0043565">
    <property type="term" value="F:sequence-specific DNA binding"/>
    <property type="evidence" value="ECO:0007669"/>
    <property type="project" value="TreeGrafter"/>
</dbReference>
<dbReference type="Gene3D" id="3.40.50.150">
    <property type="entry name" value="Vaccinia Virus protein VP39"/>
    <property type="match status" value="2"/>
</dbReference>
<dbReference type="PANTHER" id="PTHR30481:SF3">
    <property type="entry name" value="DNA ADENINE METHYLASE"/>
    <property type="match status" value="1"/>
</dbReference>
<dbReference type="Gene3D" id="1.10.1020.10">
    <property type="entry name" value="Adenine-specific Methyltransferase, Domain 2"/>
    <property type="match status" value="1"/>
</dbReference>
<dbReference type="PANTHER" id="PTHR30481">
    <property type="entry name" value="DNA ADENINE METHYLASE"/>
    <property type="match status" value="1"/>
</dbReference>
<evidence type="ECO:0000313" key="8">
    <source>
        <dbReference type="EMBL" id="BAV86522.1"/>
    </source>
</evidence>
<dbReference type="InterPro" id="IPR002941">
    <property type="entry name" value="DNA_methylase_N4/N6"/>
</dbReference>
<dbReference type="Pfam" id="PF02086">
    <property type="entry name" value="MethyltransfD12"/>
    <property type="match status" value="1"/>
</dbReference>
<keyword evidence="9" id="KW-1185">Reference proteome</keyword>
<dbReference type="EC" id="2.1.1.72" evidence="2"/>
<dbReference type="GO" id="GO:0032259">
    <property type="term" value="P:methylation"/>
    <property type="evidence" value="ECO:0007669"/>
    <property type="project" value="UniProtKB-KW"/>
</dbReference>
<evidence type="ECO:0000256" key="1">
    <source>
        <dbReference type="ARBA" id="ARBA00006594"/>
    </source>
</evidence>
<evidence type="ECO:0000256" key="5">
    <source>
        <dbReference type="ARBA" id="ARBA00022691"/>
    </source>
</evidence>
<evidence type="ECO:0000313" key="9">
    <source>
        <dbReference type="Proteomes" id="UP000250241"/>
    </source>
</evidence>
<feature type="domain" description="DNA methylase N-4/N-6" evidence="7">
    <location>
        <begin position="312"/>
        <end position="529"/>
    </location>
</feature>
<keyword evidence="3 8" id="KW-0489">Methyltransferase</keyword>
<dbReference type="KEGG" id="raj:RA11412_0223"/>
<dbReference type="AlphaFoldDB" id="A0A2Z5QVW5"/>
<name>A0A2Z5QVW5_9MICC</name>
<evidence type="ECO:0000256" key="3">
    <source>
        <dbReference type="ARBA" id="ARBA00022603"/>
    </source>
</evidence>
<dbReference type="GO" id="GO:1904047">
    <property type="term" value="F:S-adenosyl-L-methionine binding"/>
    <property type="evidence" value="ECO:0007669"/>
    <property type="project" value="TreeGrafter"/>
</dbReference>
<dbReference type="GO" id="GO:0006298">
    <property type="term" value="P:mismatch repair"/>
    <property type="evidence" value="ECO:0007669"/>
    <property type="project" value="TreeGrafter"/>
</dbReference>
<proteinExistence type="inferred from homology"/>
<comment type="similarity">
    <text evidence="1">Belongs to the N(4)/N(6)-methyltransferase family.</text>
</comment>
<reference evidence="8 9" key="1">
    <citation type="submission" date="2016-10" db="EMBL/GenBank/DDBJ databases">
        <title>Genome sequence of Rothia aeria strain JCM11412.</title>
        <authorList>
            <person name="Nambu T."/>
        </authorList>
    </citation>
    <scope>NUCLEOTIDE SEQUENCE [LARGE SCALE GENOMIC DNA]</scope>
    <source>
        <strain evidence="8 9">JCM 11412</strain>
    </source>
</reference>
<evidence type="ECO:0000256" key="6">
    <source>
        <dbReference type="ARBA" id="ARBA00047942"/>
    </source>
</evidence>
<evidence type="ECO:0000256" key="4">
    <source>
        <dbReference type="ARBA" id="ARBA00022679"/>
    </source>
</evidence>
<comment type="catalytic activity">
    <reaction evidence="6">
        <text>a 2'-deoxyadenosine in DNA + S-adenosyl-L-methionine = an N(6)-methyl-2'-deoxyadenosine in DNA + S-adenosyl-L-homocysteine + H(+)</text>
        <dbReference type="Rhea" id="RHEA:15197"/>
        <dbReference type="Rhea" id="RHEA-COMP:12418"/>
        <dbReference type="Rhea" id="RHEA-COMP:12419"/>
        <dbReference type="ChEBI" id="CHEBI:15378"/>
        <dbReference type="ChEBI" id="CHEBI:57856"/>
        <dbReference type="ChEBI" id="CHEBI:59789"/>
        <dbReference type="ChEBI" id="CHEBI:90615"/>
        <dbReference type="ChEBI" id="CHEBI:90616"/>
        <dbReference type="EC" id="2.1.1.72"/>
    </reaction>
</comment>
<dbReference type="Pfam" id="PF01555">
    <property type="entry name" value="N6_N4_Mtase"/>
    <property type="match status" value="1"/>
</dbReference>